<dbReference type="Proteomes" id="UP001319080">
    <property type="component" value="Unassembled WGS sequence"/>
</dbReference>
<gene>
    <name evidence="1" type="ORF">KK062_05170</name>
</gene>
<protein>
    <recommendedName>
        <fullName evidence="3">YD repeat-containing protein</fullName>
    </recommendedName>
</protein>
<keyword evidence="2" id="KW-1185">Reference proteome</keyword>
<sequence>MNIPFKLVRASRYALVGVLCILGWSREAFSQSGGVSNSIDQFDEIGYSPVVPPSPQAASLGKYAQFEVNMAYGVPNISVPLFTVSSGDITLPAQLSYHAGGNKVNDEGSWIGLGWSLSLEGAVTRSVRGAADESASTGFRNDAAWYSDVMTTADIPKLQAAAAGITDTQPDMFSYNFAGYSGSFVFNNSGGIRMVPFQPLKITPSYGSCSGTGAEGSNCILSFTIETPDGDKYYFEEIEATETSGEKGGARSFISSWYLSRIASANGDDGVFYTYQGLGQKKYPFEISSSLTYSSSNGLSYSSQTTRPQTMMQTTIVNLKRLQRITFNNGQIDVSPTYIRVYDKRKESELIYNVVLNIGTFATSGNCGTGDCNRKKLETVTVNGNKYGFSYNEAYTQPTYGSNSVDHWGYYNGATNSSKIPYVNILGQQFGAGADRYVNPNAAKFAILQKIIYPTGGFTLFEYESNRISPVDNGLERYEIEKTYKFIVRGNGTAVGPYAMQSSNLTATSTSPAPTQTATWAWPPKNEMVPYDVDNAISADLVTWYPELEGTVEYGTAVQSGATEENYTPKMYTHQPHFLINIGGRMQIDGSYNAHDSRFFNAAENLEMRVKSFYDWVNVSGNYVGNGILGKGSVSVWTSTEPQNRVTLTFRRRGYIFVAPTGASDILTGGLRIKSISSYDAGGQLLTQKAYQYNMPDQDNVSSGFLLDANVTDLRNLFPYYEQYAIRQGGATCEHIDRPIRRIVHDNPQGRLVGGYSVGYEYVTERITDGAGGSLGRTEYQFPRLPDIPPQPYPRTPAISRSAYRGKPLRVKMYSASNTLVREVANNYSNGVRNNPSYGMIVTKNRSFPFELLSSTCLIEQTTEMYAFMMYTFNDETEQRLVESVTTEYNANSVPFVTRETYSYDDANNNVYRMLASRSTYTSEEAVTHTYKYQYQLGSGGIPANVREETVRINDAVVSARKINYLTRNPSAVYTWEGTQPDATFTAFNGLATDDGYPAAPQVTVEYYPDIQRTKVVRDRNGMATLYLWDKVSNLLLASVSNCDDLTRVGYLSFDSPGHGFTSDGGVSTGGFTGDKGCALTTSDVVSQALAPGRYVIEFWKSEATGGTATVAVHQGATTTPVTLEASTEGGWRRYHGVVDMTGLAAGNNFTIALSGTGKVDDVRLYPVGAVMTTYAHKRFIGVRSVTDGAGKTTFYNYDTNGRLSTQGDDAGNLQQYFQYNLLNK</sequence>
<dbReference type="AlphaFoldDB" id="A0AAP2DU56"/>
<reference evidence="1 2" key="1">
    <citation type="submission" date="2021-05" db="EMBL/GenBank/DDBJ databases">
        <title>A Polyphasic approach of four new species of the genus Ohtaekwangia: Ohtaekwangia histidinii sp. nov., Ohtaekwangia cretensis sp. nov., Ohtaekwangia indiensis sp. nov., Ohtaekwangia reichenbachii sp. nov. from diverse environment.</title>
        <authorList>
            <person name="Octaviana S."/>
        </authorList>
    </citation>
    <scope>NUCLEOTIDE SEQUENCE [LARGE SCALE GENOMIC DNA]</scope>
    <source>
        <strain evidence="1 2">PWU5</strain>
    </source>
</reference>
<name>A0AAP2DU56_9BACT</name>
<proteinExistence type="predicted"/>
<evidence type="ECO:0000313" key="1">
    <source>
        <dbReference type="EMBL" id="MBT1707600.1"/>
    </source>
</evidence>
<organism evidence="1 2">
    <name type="scientific">Dawidia cretensis</name>
    <dbReference type="NCBI Taxonomy" id="2782350"/>
    <lineage>
        <taxon>Bacteria</taxon>
        <taxon>Pseudomonadati</taxon>
        <taxon>Bacteroidota</taxon>
        <taxon>Cytophagia</taxon>
        <taxon>Cytophagales</taxon>
        <taxon>Chryseotaleaceae</taxon>
        <taxon>Dawidia</taxon>
    </lineage>
</organism>
<dbReference type="EMBL" id="JAHESE010000002">
    <property type="protein sequence ID" value="MBT1707600.1"/>
    <property type="molecule type" value="Genomic_DNA"/>
</dbReference>
<evidence type="ECO:0008006" key="3">
    <source>
        <dbReference type="Google" id="ProtNLM"/>
    </source>
</evidence>
<comment type="caution">
    <text evidence="1">The sequence shown here is derived from an EMBL/GenBank/DDBJ whole genome shotgun (WGS) entry which is preliminary data.</text>
</comment>
<dbReference type="RefSeq" id="WP_254083186.1">
    <property type="nucleotide sequence ID" value="NZ_JAHESE010000002.1"/>
</dbReference>
<evidence type="ECO:0000313" key="2">
    <source>
        <dbReference type="Proteomes" id="UP001319080"/>
    </source>
</evidence>
<accession>A0AAP2DU56</accession>